<dbReference type="GO" id="GO:0006402">
    <property type="term" value="P:mRNA catabolic process"/>
    <property type="evidence" value="ECO:0007669"/>
    <property type="project" value="TreeGrafter"/>
</dbReference>
<dbReference type="EMBL" id="CP158258">
    <property type="protein sequence ID" value="XDJ59524.1"/>
    <property type="molecule type" value="Genomic_DNA"/>
</dbReference>
<dbReference type="EMBL" id="CP158260">
    <property type="protein sequence ID" value="XDJ63092.1"/>
    <property type="molecule type" value="Genomic_DNA"/>
</dbReference>
<dbReference type="EMBL" id="CP158257">
    <property type="protein sequence ID" value="XDJ56841.1"/>
    <property type="molecule type" value="Genomic_DNA"/>
</dbReference>
<dbReference type="InterPro" id="IPR012340">
    <property type="entry name" value="NA-bd_OB-fold"/>
</dbReference>
<dbReference type="EMBL" id="CP158266">
    <property type="protein sequence ID" value="XDJ82169.1"/>
    <property type="molecule type" value="Genomic_DNA"/>
</dbReference>
<dbReference type="KEGG" id="cgin:ABRZ00_06640"/>
<proteinExistence type="predicted"/>
<evidence type="ECO:0000313" key="18">
    <source>
        <dbReference type="EMBL" id="XDJ98636.1"/>
    </source>
</evidence>
<dbReference type="EMBL" id="CP158264">
    <property type="protein sequence ID" value="XDJ74342.1"/>
    <property type="molecule type" value="Genomic_DNA"/>
</dbReference>
<dbReference type="RefSeq" id="WP_368642555.1">
    <property type="nucleotide sequence ID" value="NZ_CP158253.1"/>
</dbReference>
<dbReference type="SMART" id="SM00955">
    <property type="entry name" value="RNB"/>
    <property type="match status" value="1"/>
</dbReference>
<evidence type="ECO:0000313" key="12">
    <source>
        <dbReference type="EMBL" id="XDJ82169.1"/>
    </source>
</evidence>
<evidence type="ECO:0000313" key="17">
    <source>
        <dbReference type="EMBL" id="XDJ95988.1"/>
    </source>
</evidence>
<dbReference type="EMBL" id="CP158263">
    <property type="protein sequence ID" value="XDJ72075.1"/>
    <property type="molecule type" value="Genomic_DNA"/>
</dbReference>
<evidence type="ECO:0000313" key="16">
    <source>
        <dbReference type="EMBL" id="XDJ92282.1"/>
    </source>
</evidence>
<dbReference type="EMBL" id="CP158261">
    <property type="protein sequence ID" value="XDJ66221.1"/>
    <property type="molecule type" value="Genomic_DNA"/>
</dbReference>
<evidence type="ECO:0000313" key="13">
    <source>
        <dbReference type="EMBL" id="XDJ86254.1"/>
    </source>
</evidence>
<dbReference type="GeneID" id="93067196"/>
<dbReference type="PANTHER" id="PTHR23355:SF9">
    <property type="entry name" value="DIS3-LIKE EXONUCLEASE 2"/>
    <property type="match status" value="1"/>
</dbReference>
<evidence type="ECO:0000313" key="7">
    <source>
        <dbReference type="EMBL" id="XDJ63092.1"/>
    </source>
</evidence>
<dbReference type="PANTHER" id="PTHR23355">
    <property type="entry name" value="RIBONUCLEASE"/>
    <property type="match status" value="1"/>
</dbReference>
<dbReference type="EMBL" id="CP158271">
    <property type="protein sequence ID" value="XDJ92282.1"/>
    <property type="molecule type" value="Genomic_DNA"/>
</dbReference>
<dbReference type="EMBL" id="CP158272">
    <property type="protein sequence ID" value="XDJ98636.1"/>
    <property type="molecule type" value="Genomic_DNA"/>
</dbReference>
<sequence length="626" mass="69126">MHVLYEDAGKLKAETIFSEADTSLQVESASGKRSKIKRNAVLFTFEQPSPDGLLPAAETLAATLDAGFLWECAPQQEFESAALAEDYFGHAPDAVEKTAMILALSAAPAYFHRRGKGAFRPAPPDILQAALAAIEKKRRQAELQGEWTAALLAGTLPDALRPVAATFLDRPDKNTLEWKAFDAAVQQSGVSPERLLLSLGVWPHPLAMMRDRFFSAHFPRGTDCPPVEVLDWGGDLPQAEVEAYSLDDASTIEIDDALSVTIPEPGTVRVGIHIAVPALAVTRGSALDEQARARMSTVYMPGDKIPMLPRELIAAFSLDEGQWRPALSLYVTGRLEDGEVLDTETRLERIRVAANLRHGQIDGAVTEAALADPDAPLPHAGWLRPLWQFAQALCAVRDRTRGKPENNDRIEYGFEIDGPPDDPDSIVRLVPRQRNAPLDRLVAEYMILANTQWGALLARHGVPGIYRSQQTGRTRMSTQALPHESIAVPQYIWSTSPLRRYVDLVNQGQILAAAEHGVSARLAAPFKPKDADLYALIGAFDSQYTLWGEFQSSVERYWCIRWLQQQGLKEVGAHVLRENLVRLACAPFVTRINGLPEFERGQEVRLDILGYDEIGLDIECRLREAS</sequence>
<evidence type="ECO:0000313" key="15">
    <source>
        <dbReference type="EMBL" id="XDJ91618.1"/>
    </source>
</evidence>
<organism evidence="3">
    <name type="scientific">Castellaniella ginsengisoli</name>
    <dbReference type="NCBI Taxonomy" id="546114"/>
    <lineage>
        <taxon>Bacteria</taxon>
        <taxon>Pseudomonadati</taxon>
        <taxon>Pseudomonadota</taxon>
        <taxon>Betaproteobacteria</taxon>
        <taxon>Burkholderiales</taxon>
        <taxon>Alcaligenaceae</taxon>
        <taxon>Castellaniella</taxon>
    </lineage>
</organism>
<dbReference type="EMBL" id="CP158253">
    <property type="protein sequence ID" value="XDJ43941.1"/>
    <property type="molecule type" value="Genomic_DNA"/>
</dbReference>
<dbReference type="EMBL" id="CP158256">
    <property type="protein sequence ID" value="XDJ51726.1"/>
    <property type="molecule type" value="Genomic_DNA"/>
</dbReference>
<evidence type="ECO:0000313" key="3">
    <source>
        <dbReference type="EMBL" id="XDJ51726.1"/>
    </source>
</evidence>
<accession>A0AB39DCP2</accession>
<dbReference type="EMBL" id="CP158270">
    <property type="protein sequence ID" value="XDJ91618.1"/>
    <property type="molecule type" value="Genomic_DNA"/>
</dbReference>
<dbReference type="Pfam" id="PF00773">
    <property type="entry name" value="RNB"/>
    <property type="match status" value="2"/>
</dbReference>
<dbReference type="EMBL" id="CP158269">
    <property type="protein sequence ID" value="XDJ87674.1"/>
    <property type="molecule type" value="Genomic_DNA"/>
</dbReference>
<reference evidence="3" key="1">
    <citation type="submission" date="2024-05" db="EMBL/GenBank/DDBJ databases">
        <authorList>
            <person name="Luo Y.-C."/>
            <person name="Nicholds J."/>
            <person name="Mortimer T."/>
            <person name="Maboni G."/>
        </authorList>
    </citation>
    <scope>NUCLEOTIDE SEQUENCE</scope>
    <source>
        <strain evidence="17">124370</strain>
        <strain evidence="18">124566</strain>
        <strain evidence="16">124953</strain>
        <strain evidence="15">130308</strain>
        <strain evidence="14">130416</strain>
        <strain evidence="13">140124</strain>
        <strain evidence="12">143751</strain>
        <strain evidence="11">143769</strain>
        <strain evidence="10">143811</strain>
        <strain evidence="9">143936</strain>
        <strain evidence="8">145849</strain>
        <strain evidence="7">145850</strain>
        <strain evidence="6">145852</strain>
        <strain evidence="5">148131</strain>
        <strain evidence="4">150221</strain>
        <strain evidence="3">150964</strain>
        <strain evidence="2">153271</strain>
    </source>
</reference>
<dbReference type="EMBL" id="CP158265">
    <property type="protein sequence ID" value="XDJ77340.1"/>
    <property type="molecule type" value="Genomic_DNA"/>
</dbReference>
<evidence type="ECO:0000259" key="1">
    <source>
        <dbReference type="SMART" id="SM00955"/>
    </source>
</evidence>
<dbReference type="GO" id="GO:0003723">
    <property type="term" value="F:RNA binding"/>
    <property type="evidence" value="ECO:0007669"/>
    <property type="project" value="InterPro"/>
</dbReference>
<evidence type="ECO:0000313" key="10">
    <source>
        <dbReference type="EMBL" id="XDJ74342.1"/>
    </source>
</evidence>
<name>A0AB39DCP2_9BURK</name>
<evidence type="ECO:0000313" key="11">
    <source>
        <dbReference type="EMBL" id="XDJ77340.1"/>
    </source>
</evidence>
<dbReference type="InterPro" id="IPR050180">
    <property type="entry name" value="RNR_Ribonuclease"/>
</dbReference>
<evidence type="ECO:0000313" key="14">
    <source>
        <dbReference type="EMBL" id="XDJ87674.1"/>
    </source>
</evidence>
<dbReference type="GO" id="GO:0005829">
    <property type="term" value="C:cytosol"/>
    <property type="evidence" value="ECO:0007669"/>
    <property type="project" value="TreeGrafter"/>
</dbReference>
<feature type="domain" description="RNB" evidence="1">
    <location>
        <begin position="235"/>
        <end position="516"/>
    </location>
</feature>
<dbReference type="EMBL" id="CP158259">
    <property type="protein sequence ID" value="XDJ62289.1"/>
    <property type="molecule type" value="Genomic_DNA"/>
</dbReference>
<evidence type="ECO:0000313" key="9">
    <source>
        <dbReference type="EMBL" id="XDJ72075.1"/>
    </source>
</evidence>
<dbReference type="SUPFAM" id="SSF50249">
    <property type="entry name" value="Nucleic acid-binding proteins"/>
    <property type="match status" value="1"/>
</dbReference>
<evidence type="ECO:0000313" key="6">
    <source>
        <dbReference type="EMBL" id="XDJ62289.1"/>
    </source>
</evidence>
<protein>
    <submittedName>
        <fullName evidence="3">RNB domain-containing ribonuclease</fullName>
    </submittedName>
</protein>
<evidence type="ECO:0000313" key="5">
    <source>
        <dbReference type="EMBL" id="XDJ59524.1"/>
    </source>
</evidence>
<evidence type="ECO:0000313" key="8">
    <source>
        <dbReference type="EMBL" id="XDJ66221.1"/>
    </source>
</evidence>
<evidence type="ECO:0000313" key="2">
    <source>
        <dbReference type="EMBL" id="XDJ43941.1"/>
    </source>
</evidence>
<dbReference type="GO" id="GO:0004540">
    <property type="term" value="F:RNA nuclease activity"/>
    <property type="evidence" value="ECO:0007669"/>
    <property type="project" value="InterPro"/>
</dbReference>
<dbReference type="EMBL" id="CP158268">
    <property type="protein sequence ID" value="XDJ86254.1"/>
    <property type="molecule type" value="Genomic_DNA"/>
</dbReference>
<gene>
    <name evidence="5" type="ORF">ABRY90_06350</name>
    <name evidence="8" type="ORF">ABRY91_12530</name>
    <name evidence="6" type="ORF">ABRY92_06825</name>
    <name evidence="16" type="ORF">ABRY95_07570</name>
    <name evidence="12" type="ORF">ABRY96_10810</name>
    <name evidence="10" type="ORF">ABRY97_12125</name>
    <name evidence="14" type="ORF">ABRY98_12150</name>
    <name evidence="4" type="ORF">ABRZ00_06640</name>
    <name evidence="3" type="ORF">ABRZ01_06980</name>
    <name evidence="2" type="ORF">ABRZ02_09745</name>
    <name evidence="7" type="ORF">ABRZ03_10165</name>
    <name evidence="17" type="ORF">ABRZ05_13040</name>
    <name evidence="9" type="ORF">ABRZ06_00745</name>
    <name evidence="13" type="ORF">ABRZ08_05365</name>
    <name evidence="11" type="ORF">ABRZ10_00510</name>
    <name evidence="18" type="ORF">ABRZ11_12695</name>
    <name evidence="15" type="ORF">ABRZ12_04805</name>
</gene>
<dbReference type="AlphaFoldDB" id="A0AB39DCP2"/>
<evidence type="ECO:0000313" key="4">
    <source>
        <dbReference type="EMBL" id="XDJ56841.1"/>
    </source>
</evidence>
<dbReference type="EMBL" id="CP158273">
    <property type="protein sequence ID" value="XDJ95988.1"/>
    <property type="molecule type" value="Genomic_DNA"/>
</dbReference>
<dbReference type="InterPro" id="IPR001900">
    <property type="entry name" value="RNase_II/R"/>
</dbReference>